<protein>
    <submittedName>
        <fullName evidence="1">Trypsin-like peptidase domain-containing protein</fullName>
    </submittedName>
</protein>
<dbReference type="SUPFAM" id="SSF50494">
    <property type="entry name" value="Trypsin-like serine proteases"/>
    <property type="match status" value="1"/>
</dbReference>
<dbReference type="InterPro" id="IPR043504">
    <property type="entry name" value="Peptidase_S1_PA_chymotrypsin"/>
</dbReference>
<name>A0AA46L1Y3_VIBPH</name>
<organism evidence="1 2">
    <name type="scientific">Vibrio parahaemolyticus</name>
    <dbReference type="NCBI Taxonomy" id="670"/>
    <lineage>
        <taxon>Bacteria</taxon>
        <taxon>Pseudomonadati</taxon>
        <taxon>Pseudomonadota</taxon>
        <taxon>Gammaproteobacteria</taxon>
        <taxon>Vibrionales</taxon>
        <taxon>Vibrionaceae</taxon>
        <taxon>Vibrio</taxon>
    </lineage>
</organism>
<evidence type="ECO:0000313" key="1">
    <source>
        <dbReference type="EMBL" id="TXN13605.1"/>
    </source>
</evidence>
<evidence type="ECO:0000313" key="2">
    <source>
        <dbReference type="Proteomes" id="UP000321504"/>
    </source>
</evidence>
<dbReference type="AlphaFoldDB" id="A0AA46L1Y3"/>
<accession>A0AA46L1Y3</accession>
<sequence>MSVAVLPKGCLAFPVLITLGNGGLGTGVFVINGQDVFLVTAKHVIFDNANVLQSVTANLKSYTEDQLPHDYWSFNLDLNQLIQTGNLRYNIYKDVCVIRTHFSNQLVLGVTQTRVASKALVGVLLGTSTKSISSVGVSNDVFIFGYPASIGIKSNPYMTQFSMDTPLLRKGIVAGIAHNNNTIILDCPVYKGNSGGPVIELAQDGSWNLIGIVSQFVPVEDTWRNESFGLVNIQWSNSGYSIAEPFDSVQAIINLFYLALP</sequence>
<reference evidence="1 2" key="1">
    <citation type="submission" date="2019-08" db="EMBL/GenBank/DDBJ databases">
        <title>Emerging of two pre-pandemic pathogenic O4:KUT lineages of Vibrio parahaemolyticus in coastal eastern China.</title>
        <authorList>
            <person name="Yu H."/>
        </authorList>
    </citation>
    <scope>NUCLEOTIDE SEQUENCE [LARGE SCALE GENOMIC DNA]</scope>
    <source>
        <strain evidence="1 2">HZ17-383</strain>
    </source>
</reference>
<comment type="caution">
    <text evidence="1">The sequence shown here is derived from an EMBL/GenBank/DDBJ whole genome shotgun (WGS) entry which is preliminary data.</text>
</comment>
<dbReference type="InterPro" id="IPR009003">
    <property type="entry name" value="Peptidase_S1_PA"/>
</dbReference>
<dbReference type="EMBL" id="VRMQ01000011">
    <property type="protein sequence ID" value="TXN13605.1"/>
    <property type="molecule type" value="Genomic_DNA"/>
</dbReference>
<gene>
    <name evidence="1" type="ORF">FVP01_23205</name>
</gene>
<dbReference type="Proteomes" id="UP000321504">
    <property type="component" value="Unassembled WGS sequence"/>
</dbReference>
<proteinExistence type="predicted"/>
<dbReference type="Pfam" id="PF13365">
    <property type="entry name" value="Trypsin_2"/>
    <property type="match status" value="1"/>
</dbReference>
<dbReference type="Gene3D" id="2.40.10.10">
    <property type="entry name" value="Trypsin-like serine proteases"/>
    <property type="match status" value="1"/>
</dbReference>